<comment type="similarity">
    <text evidence="3">Belongs to the prokaryotic molybdopterin-containing oxidoreductase family. NasA/NapA/NarB subfamily.</text>
</comment>
<dbReference type="Gene3D" id="1.10.10.1100">
    <property type="entry name" value="BFD-like [2Fe-2S]-binding domain"/>
    <property type="match status" value="1"/>
</dbReference>
<evidence type="ECO:0000256" key="1">
    <source>
        <dbReference type="ARBA" id="ARBA00001942"/>
    </source>
</evidence>
<protein>
    <submittedName>
        <fullName evidence="12">Nitrate reductase</fullName>
    </submittedName>
</protein>
<organism evidence="12 13">
    <name type="scientific">Alishewanella longhuensis</name>
    <dbReference type="NCBI Taxonomy" id="1091037"/>
    <lineage>
        <taxon>Bacteria</taxon>
        <taxon>Pseudomonadati</taxon>
        <taxon>Pseudomonadota</taxon>
        <taxon>Gammaproteobacteria</taxon>
        <taxon>Alteromonadales</taxon>
        <taxon>Alteromonadaceae</taxon>
        <taxon>Alishewanella</taxon>
    </lineage>
</organism>
<dbReference type="Pfam" id="PF04879">
    <property type="entry name" value="Molybdop_Fe4S4"/>
    <property type="match status" value="1"/>
</dbReference>
<dbReference type="Pfam" id="PF00384">
    <property type="entry name" value="Molybdopterin"/>
    <property type="match status" value="1"/>
</dbReference>
<keyword evidence="13" id="KW-1185">Reference proteome</keyword>
<dbReference type="PROSITE" id="PS00551">
    <property type="entry name" value="MOLYBDOPTERIN_PROK_1"/>
    <property type="match status" value="1"/>
</dbReference>
<dbReference type="InterPro" id="IPR009010">
    <property type="entry name" value="Asp_de-COase-like_dom_sf"/>
</dbReference>
<dbReference type="InterPro" id="IPR041854">
    <property type="entry name" value="BFD-like_2Fe2S-bd_dom_sf"/>
</dbReference>
<name>A0ABQ3L0V4_9ALTE</name>
<accession>A0ABQ3L0V4</accession>
<dbReference type="EMBL" id="BNAO01000005">
    <property type="protein sequence ID" value="GHG71981.1"/>
    <property type="molecule type" value="Genomic_DNA"/>
</dbReference>
<dbReference type="CDD" id="cd02791">
    <property type="entry name" value="MopB_CT_Nitrate-R-NapA-like"/>
    <property type="match status" value="1"/>
</dbReference>
<keyword evidence="8" id="KW-0408">Iron</keyword>
<dbReference type="Proteomes" id="UP000659697">
    <property type="component" value="Unassembled WGS sequence"/>
</dbReference>
<evidence type="ECO:0000256" key="4">
    <source>
        <dbReference type="ARBA" id="ARBA00022485"/>
    </source>
</evidence>
<keyword evidence="10" id="KW-0534">Nitrate assimilation</keyword>
<comment type="cofactor">
    <cofactor evidence="1">
        <name>Mo-bis(molybdopterin guanine dinucleotide)</name>
        <dbReference type="ChEBI" id="CHEBI:60539"/>
    </cofactor>
</comment>
<dbReference type="InterPro" id="IPR006963">
    <property type="entry name" value="Mopterin_OxRdtase_4Fe-4S_dom"/>
</dbReference>
<evidence type="ECO:0000256" key="9">
    <source>
        <dbReference type="ARBA" id="ARBA00023014"/>
    </source>
</evidence>
<dbReference type="RefSeq" id="WP_189433231.1">
    <property type="nucleotide sequence ID" value="NZ_BNAO01000005.1"/>
</dbReference>
<evidence type="ECO:0000256" key="10">
    <source>
        <dbReference type="ARBA" id="ARBA00023063"/>
    </source>
</evidence>
<evidence type="ECO:0000313" key="13">
    <source>
        <dbReference type="Proteomes" id="UP000659697"/>
    </source>
</evidence>
<evidence type="ECO:0000256" key="2">
    <source>
        <dbReference type="ARBA" id="ARBA00001966"/>
    </source>
</evidence>
<dbReference type="InterPro" id="IPR027467">
    <property type="entry name" value="MopterinOxRdtase_cofactor_BS"/>
</dbReference>
<dbReference type="Gene3D" id="3.40.228.10">
    <property type="entry name" value="Dimethylsulfoxide Reductase, domain 2"/>
    <property type="match status" value="1"/>
</dbReference>
<evidence type="ECO:0000256" key="8">
    <source>
        <dbReference type="ARBA" id="ARBA00023004"/>
    </source>
</evidence>
<feature type="domain" description="4Fe-4S Mo/W bis-MGD-type" evidence="11">
    <location>
        <begin position="1"/>
        <end position="61"/>
    </location>
</feature>
<evidence type="ECO:0000256" key="3">
    <source>
        <dbReference type="ARBA" id="ARBA00008747"/>
    </source>
</evidence>
<dbReference type="SMART" id="SM00926">
    <property type="entry name" value="Molybdop_Fe4S4"/>
    <property type="match status" value="1"/>
</dbReference>
<sequence length="913" mass="98545">MTTTLTTCPYCGVGCGISASTTDNSLDRQDLHIRGDDAHPANLGRLCVKGSALGQTMGTTGRLLQPQINGINCNWPKAINAVAEGLKQTIAQHGPGAVAMYLSGQLLTEDYYVANKLMKGFVGSPHVDTNSRLCMASTVAGHKRAFGADVVPGCYDDIEQARLFVLVGANMAWNHPVLFQRIQRVLQTKPTARLVVIDPRRTASCESAQLHLQLRPGSDVLLFNGLLSFLAEQGKLDHRFISLHTEGFAQALASAQLQAASIAQVAAGTDLPEAQVTKFYRWFADEQLSLTLFSQGVNQAMNGTDKVNAIINCHLATGRIGKAGAGPFSLTGQPNAMGGREVGGLANQLAAHIDYSNPAQQALVGQFWQAPNLAAAPGYKAVELFDAIERGEIKALWVMATNPVVSMPQADKVKAALAKCPLVIVSDIYQHTDTLDCATIKLPALAWSEKDGTVTNSERRISRQRALYSPPAGAKADWQIICEVANALGFTQGFNFSSAAEIFAEHAALSAFGNSAGDDKQKRAFDISGLAQLTAEQYQQLAPVQWPVNSANPFGTARLFSNGRFFTATGKAQFIAVRQCQFVEASAQTPLWLNSGRLRDQWHSMTRTGNVPRLMQHTPEPFVAIHPADAALYGIAAADLVQLRNRYGQLLLRAEISTDQRPGELFVPMHWSAQFASQARADVLFAADTDPLSGQPALKLGQVALRRVVPRWQALLLTRHPLTPAQLAVFNSDYLARVPLGDCQSYRLAATSSLVDIADLLQQLQFTPTLYCSDSKTGTRFDYRAAAVVDAQLHWLLLAGAEAPTIDLAWLNLQFSEPLSQDARRRLLSGTAGAGGVIDNSALICSCFNVRSQLICRAISKGADTTAKLGQQLRCGTNCGSCLPELAALLTKELAQHMCLPKEKSKEFSDVIN</sequence>
<dbReference type="InterPro" id="IPR006657">
    <property type="entry name" value="MoPterin_dinucl-bd_dom"/>
</dbReference>
<keyword evidence="9" id="KW-0411">Iron-sulfur</keyword>
<proteinExistence type="inferred from homology"/>
<evidence type="ECO:0000256" key="7">
    <source>
        <dbReference type="ARBA" id="ARBA00023002"/>
    </source>
</evidence>
<evidence type="ECO:0000313" key="12">
    <source>
        <dbReference type="EMBL" id="GHG71981.1"/>
    </source>
</evidence>
<dbReference type="SUPFAM" id="SSF50692">
    <property type="entry name" value="ADC-like"/>
    <property type="match status" value="1"/>
</dbReference>
<comment type="cofactor">
    <cofactor evidence="2">
        <name>[4Fe-4S] cluster</name>
        <dbReference type="ChEBI" id="CHEBI:49883"/>
    </cofactor>
</comment>
<dbReference type="Gene3D" id="3.40.50.740">
    <property type="match status" value="1"/>
</dbReference>
<dbReference type="PANTHER" id="PTHR43105:SF9">
    <property type="entry name" value="NADPH-FE(3+) OXIDOREDUCTASE SUBUNIT ALPHA"/>
    <property type="match status" value="1"/>
</dbReference>
<evidence type="ECO:0000256" key="5">
    <source>
        <dbReference type="ARBA" id="ARBA00022505"/>
    </source>
</evidence>
<keyword evidence="4" id="KW-0004">4Fe-4S</keyword>
<keyword evidence="5" id="KW-0500">Molybdenum</keyword>
<dbReference type="InterPro" id="IPR006656">
    <property type="entry name" value="Mopterin_OxRdtase"/>
</dbReference>
<dbReference type="Gene3D" id="2.40.40.20">
    <property type="match status" value="1"/>
</dbReference>
<dbReference type="PANTHER" id="PTHR43105">
    <property type="entry name" value="RESPIRATORY NITRATE REDUCTASE"/>
    <property type="match status" value="1"/>
</dbReference>
<evidence type="ECO:0000259" key="11">
    <source>
        <dbReference type="PROSITE" id="PS51669"/>
    </source>
</evidence>
<comment type="caution">
    <text evidence="12">The sequence shown here is derived from an EMBL/GenBank/DDBJ whole genome shotgun (WGS) entry which is preliminary data.</text>
</comment>
<dbReference type="PROSITE" id="PS51669">
    <property type="entry name" value="4FE4S_MOW_BIS_MGD"/>
    <property type="match status" value="1"/>
</dbReference>
<keyword evidence="6" id="KW-0479">Metal-binding</keyword>
<dbReference type="SUPFAM" id="SSF53706">
    <property type="entry name" value="Formate dehydrogenase/DMSO reductase, domains 1-3"/>
    <property type="match status" value="1"/>
</dbReference>
<dbReference type="InterPro" id="IPR041957">
    <property type="entry name" value="CT_Nitrate-R-NapA-like"/>
</dbReference>
<reference evidence="13" key="1">
    <citation type="journal article" date="2019" name="Int. J. Syst. Evol. Microbiol.">
        <title>The Global Catalogue of Microorganisms (GCM) 10K type strain sequencing project: providing services to taxonomists for standard genome sequencing and annotation.</title>
        <authorList>
            <consortium name="The Broad Institute Genomics Platform"/>
            <consortium name="The Broad Institute Genome Sequencing Center for Infectious Disease"/>
            <person name="Wu L."/>
            <person name="Ma J."/>
        </authorList>
    </citation>
    <scope>NUCLEOTIDE SEQUENCE [LARGE SCALE GENOMIC DNA]</scope>
    <source>
        <strain evidence="13">CGMCC 1.7003</strain>
    </source>
</reference>
<dbReference type="CDD" id="cd02754">
    <property type="entry name" value="MopB_Nitrate-R-NapA-like"/>
    <property type="match status" value="1"/>
</dbReference>
<evidence type="ECO:0000256" key="6">
    <source>
        <dbReference type="ARBA" id="ARBA00022723"/>
    </source>
</evidence>
<dbReference type="InterPro" id="IPR007419">
    <property type="entry name" value="BFD-like_2Fe2S-bd_dom"/>
</dbReference>
<dbReference type="Pfam" id="PF01568">
    <property type="entry name" value="Molydop_binding"/>
    <property type="match status" value="1"/>
</dbReference>
<dbReference type="Gene3D" id="2.20.25.90">
    <property type="entry name" value="ADC-like domains"/>
    <property type="match status" value="1"/>
</dbReference>
<dbReference type="Pfam" id="PF04324">
    <property type="entry name" value="Fer2_BFD"/>
    <property type="match status" value="1"/>
</dbReference>
<gene>
    <name evidence="12" type="ORF">GCM10010919_23900</name>
</gene>
<keyword evidence="7" id="KW-0560">Oxidoreductase</keyword>
<dbReference type="InterPro" id="IPR050123">
    <property type="entry name" value="Prok_molybdopt-oxidoreductase"/>
</dbReference>